<accession>A0A5E4PKM6</accession>
<dbReference type="AlphaFoldDB" id="A0A5E4PKM6"/>
<dbReference type="KEGG" id="asip:AQUSIP_22100"/>
<evidence type="ECO:0000313" key="1">
    <source>
        <dbReference type="EMBL" id="VVC76883.1"/>
    </source>
</evidence>
<keyword evidence="2" id="KW-1185">Reference proteome</keyword>
<dbReference type="EMBL" id="LR699119">
    <property type="protein sequence ID" value="VVC76883.1"/>
    <property type="molecule type" value="Genomic_DNA"/>
</dbReference>
<organism evidence="1 2">
    <name type="scientific">Aquicella siphonis</name>
    <dbReference type="NCBI Taxonomy" id="254247"/>
    <lineage>
        <taxon>Bacteria</taxon>
        <taxon>Pseudomonadati</taxon>
        <taxon>Pseudomonadota</taxon>
        <taxon>Gammaproteobacteria</taxon>
        <taxon>Legionellales</taxon>
        <taxon>Coxiellaceae</taxon>
        <taxon>Aquicella</taxon>
    </lineage>
</organism>
<dbReference type="Proteomes" id="UP000324194">
    <property type="component" value="Chromosome 1"/>
</dbReference>
<evidence type="ECO:0000313" key="2">
    <source>
        <dbReference type="Proteomes" id="UP000324194"/>
    </source>
</evidence>
<sequence>MTSDKMQALASMTTRQKVIAGVVVVVVLILVWQLKGLFGGGGGPAKPAAAPKTMTATKPGGADMAMAPGAAPAPMTPKPAEIPQAQPMSEREAEIMKLQQETQAKYLEALNELQMLKLSRDIAITNKDISSAKLAKVVSEKKIVDLLTPPAPPSSSEVMTKNVQPISSLGDQEVKYSVVSVSQLQYRWSAVLGYKGSLFNVNVGDVLPPDGSTVESIGRDGVTLNKDGVKKKVSLVPTI</sequence>
<dbReference type="OrthoDB" id="9985527at2"/>
<proteinExistence type="predicted"/>
<reference evidence="1 2" key="1">
    <citation type="submission" date="2019-08" db="EMBL/GenBank/DDBJ databases">
        <authorList>
            <person name="Guy L."/>
        </authorList>
    </citation>
    <scope>NUCLEOTIDE SEQUENCE [LARGE SCALE GENOMIC DNA]</scope>
    <source>
        <strain evidence="1 2">SGT-108</strain>
    </source>
</reference>
<gene>
    <name evidence="1" type="ORF">AQUSIP_22100</name>
</gene>
<protein>
    <recommendedName>
        <fullName evidence="3">Type IV pilus biogenesis protein PilP</fullName>
    </recommendedName>
</protein>
<dbReference type="RefSeq" id="WP_148340165.1">
    <property type="nucleotide sequence ID" value="NZ_LR699119.1"/>
</dbReference>
<evidence type="ECO:0008006" key="3">
    <source>
        <dbReference type="Google" id="ProtNLM"/>
    </source>
</evidence>
<name>A0A5E4PKM6_9COXI</name>